<dbReference type="Proteomes" id="UP000186895">
    <property type="component" value="Unassembled WGS sequence"/>
</dbReference>
<protein>
    <submittedName>
        <fullName evidence="1">Glutathione-dependent formaldehyde-activating enzyme</fullName>
    </submittedName>
</protein>
<dbReference type="eggNOG" id="COG3791">
    <property type="taxonomic scope" value="Bacteria"/>
</dbReference>
<dbReference type="SUPFAM" id="SSF51316">
    <property type="entry name" value="Mss4-like"/>
    <property type="match status" value="1"/>
</dbReference>
<evidence type="ECO:0000313" key="1">
    <source>
        <dbReference type="EMBL" id="SIQ80061.1"/>
    </source>
</evidence>
<organism evidence="1 2">
    <name type="scientific">Marinobacterium stanieri</name>
    <dbReference type="NCBI Taxonomy" id="49186"/>
    <lineage>
        <taxon>Bacteria</taxon>
        <taxon>Pseudomonadati</taxon>
        <taxon>Pseudomonadota</taxon>
        <taxon>Gammaproteobacteria</taxon>
        <taxon>Oceanospirillales</taxon>
        <taxon>Oceanospirillaceae</taxon>
        <taxon>Marinobacterium</taxon>
    </lineage>
</organism>
<dbReference type="Gene3D" id="3.90.1590.10">
    <property type="entry name" value="glutathione-dependent formaldehyde- activating enzyme (gfa)"/>
    <property type="match status" value="1"/>
</dbReference>
<evidence type="ECO:0000313" key="2">
    <source>
        <dbReference type="Proteomes" id="UP000186895"/>
    </source>
</evidence>
<accession>A0A1N6VQB1</accession>
<dbReference type="InterPro" id="IPR011057">
    <property type="entry name" value="Mss4-like_sf"/>
</dbReference>
<proteinExistence type="predicted"/>
<dbReference type="STRING" id="49186.SAMN05421647_10957"/>
<sequence length="97" mass="11223">MFAVHCGPNVEFKGSEPATYQSSDWAQRGFCSQCGTHLFYHLLPNNEYILPAGLFQDEQFELESQIFIDEKPSFYELKNQTRNMTGQEVFELFASKD</sequence>
<dbReference type="AlphaFoldDB" id="A0A1N6VQB1"/>
<dbReference type="EMBL" id="FTMN01000009">
    <property type="protein sequence ID" value="SIQ80061.1"/>
    <property type="molecule type" value="Genomic_DNA"/>
</dbReference>
<reference evidence="1 2" key="1">
    <citation type="submission" date="2017-01" db="EMBL/GenBank/DDBJ databases">
        <authorList>
            <person name="Mah S.A."/>
            <person name="Swanson W.J."/>
            <person name="Moy G.W."/>
            <person name="Vacquier V.D."/>
        </authorList>
    </citation>
    <scope>NUCLEOTIDE SEQUENCE [LARGE SCALE GENOMIC DNA]</scope>
    <source>
        <strain evidence="1 2">DSM 7027</strain>
    </source>
</reference>
<keyword evidence="2" id="KW-1185">Reference proteome</keyword>
<name>A0A1N6VQB1_9GAMM</name>
<gene>
    <name evidence="1" type="ORF">SAMN05421647_10957</name>
</gene>